<dbReference type="Proteomes" id="UP001140979">
    <property type="component" value="Unassembled WGS sequence"/>
</dbReference>
<dbReference type="NCBIfam" id="TIGR00254">
    <property type="entry name" value="GGDEF"/>
    <property type="match status" value="1"/>
</dbReference>
<comment type="catalytic activity">
    <reaction evidence="2">
        <text>2 GTP = 3',3'-c-di-GMP + 2 diphosphate</text>
        <dbReference type="Rhea" id="RHEA:24898"/>
        <dbReference type="ChEBI" id="CHEBI:33019"/>
        <dbReference type="ChEBI" id="CHEBI:37565"/>
        <dbReference type="ChEBI" id="CHEBI:58805"/>
        <dbReference type="EC" id="2.7.7.65"/>
    </reaction>
</comment>
<keyword evidence="4" id="KW-0808">Transferase</keyword>
<dbReference type="RefSeq" id="WP_274682467.1">
    <property type="nucleotide sequence ID" value="NZ_JAKNBA010000001.1"/>
</dbReference>
<dbReference type="InterPro" id="IPR043128">
    <property type="entry name" value="Rev_trsase/Diguanyl_cyclase"/>
</dbReference>
<dbReference type="Pfam" id="PF00990">
    <property type="entry name" value="GGDEF"/>
    <property type="match status" value="1"/>
</dbReference>
<dbReference type="SUPFAM" id="SSF55073">
    <property type="entry name" value="Nucleotide cyclase"/>
    <property type="match status" value="1"/>
</dbReference>
<name>A0A9X4EUN4_9VIBR</name>
<organism evidence="4 5">
    <name type="scientific">Vibrio aestuarianus</name>
    <dbReference type="NCBI Taxonomy" id="28171"/>
    <lineage>
        <taxon>Bacteria</taxon>
        <taxon>Pseudomonadati</taxon>
        <taxon>Pseudomonadota</taxon>
        <taxon>Gammaproteobacteria</taxon>
        <taxon>Vibrionales</taxon>
        <taxon>Vibrionaceae</taxon>
        <taxon>Vibrio</taxon>
    </lineage>
</organism>
<feature type="domain" description="GGDEF" evidence="3">
    <location>
        <begin position="336"/>
        <end position="475"/>
    </location>
</feature>
<dbReference type="PANTHER" id="PTHR45138">
    <property type="entry name" value="REGULATORY COMPONENTS OF SENSORY TRANSDUCTION SYSTEM"/>
    <property type="match status" value="1"/>
</dbReference>
<dbReference type="EC" id="2.7.7.65" evidence="1"/>
<comment type="caution">
    <text evidence="4">The sequence shown here is derived from an EMBL/GenBank/DDBJ whole genome shotgun (WGS) entry which is preliminary data.</text>
</comment>
<dbReference type="PROSITE" id="PS50887">
    <property type="entry name" value="GGDEF"/>
    <property type="match status" value="1"/>
</dbReference>
<gene>
    <name evidence="4" type="ORF">L9W94_00520</name>
</gene>
<dbReference type="InterPro" id="IPR050469">
    <property type="entry name" value="Diguanylate_Cyclase"/>
</dbReference>
<dbReference type="AlphaFoldDB" id="A0A9X4EUN4"/>
<dbReference type="GO" id="GO:0043709">
    <property type="term" value="P:cell adhesion involved in single-species biofilm formation"/>
    <property type="evidence" value="ECO:0007669"/>
    <property type="project" value="TreeGrafter"/>
</dbReference>
<evidence type="ECO:0000256" key="2">
    <source>
        <dbReference type="ARBA" id="ARBA00034247"/>
    </source>
</evidence>
<dbReference type="GO" id="GO:0005886">
    <property type="term" value="C:plasma membrane"/>
    <property type="evidence" value="ECO:0007669"/>
    <property type="project" value="TreeGrafter"/>
</dbReference>
<proteinExistence type="predicted"/>
<dbReference type="Gene3D" id="3.30.70.270">
    <property type="match status" value="1"/>
</dbReference>
<evidence type="ECO:0000313" key="4">
    <source>
        <dbReference type="EMBL" id="MDE1240648.1"/>
    </source>
</evidence>
<dbReference type="Pfam" id="PF05228">
    <property type="entry name" value="CHASE4"/>
    <property type="match status" value="1"/>
</dbReference>
<evidence type="ECO:0000256" key="1">
    <source>
        <dbReference type="ARBA" id="ARBA00012528"/>
    </source>
</evidence>
<dbReference type="CDD" id="cd01949">
    <property type="entry name" value="GGDEF"/>
    <property type="match status" value="1"/>
</dbReference>
<reference evidence="4" key="1">
    <citation type="submission" date="2022-02" db="EMBL/GenBank/DDBJ databases">
        <title>Emergence and expansion in Europe of a Vibrio aestuarianus clonal complex pathogenic for oysters.</title>
        <authorList>
            <person name="Mesnil A."/>
            <person name="Travers M.-A."/>
        </authorList>
    </citation>
    <scope>NUCLEOTIDE SEQUENCE</scope>
    <source>
        <strain evidence="4">19_064_11T1</strain>
    </source>
</reference>
<evidence type="ECO:0000313" key="5">
    <source>
        <dbReference type="Proteomes" id="UP001140979"/>
    </source>
</evidence>
<protein>
    <recommendedName>
        <fullName evidence="1">diguanylate cyclase</fullName>
        <ecNumber evidence="1">2.7.7.65</ecNumber>
    </recommendedName>
</protein>
<dbReference type="EMBL" id="JAKNBA010000001">
    <property type="protein sequence ID" value="MDE1240648.1"/>
    <property type="molecule type" value="Genomic_DNA"/>
</dbReference>
<dbReference type="InterPro" id="IPR007892">
    <property type="entry name" value="CHASE4"/>
</dbReference>
<accession>A0A9X4EUN4</accession>
<dbReference type="InterPro" id="IPR029787">
    <property type="entry name" value="Nucleotide_cyclase"/>
</dbReference>
<dbReference type="GO" id="GO:1902201">
    <property type="term" value="P:negative regulation of bacterial-type flagellum-dependent cell motility"/>
    <property type="evidence" value="ECO:0007669"/>
    <property type="project" value="TreeGrafter"/>
</dbReference>
<dbReference type="PANTHER" id="PTHR45138:SF9">
    <property type="entry name" value="DIGUANYLATE CYCLASE DGCM-RELATED"/>
    <property type="match status" value="1"/>
</dbReference>
<dbReference type="InterPro" id="IPR000160">
    <property type="entry name" value="GGDEF_dom"/>
</dbReference>
<evidence type="ECO:0000259" key="3">
    <source>
        <dbReference type="PROSITE" id="PS50887"/>
    </source>
</evidence>
<dbReference type="GO" id="GO:0052621">
    <property type="term" value="F:diguanylate cyclase activity"/>
    <property type="evidence" value="ECO:0007669"/>
    <property type="project" value="UniProtKB-EC"/>
</dbReference>
<keyword evidence="4" id="KW-0548">Nucleotidyltransferase</keyword>
<sequence>MWSYDRAVEHALSLQQGEVKRVQTVINMAKAELGASLADYAAWNEMADFIRNPTDEFIQDDIGSHAFESNSLNGIFIFDPNMQLVWGLRYDYETGNEISYDSIRYRFGELLVDAMKKEQSFVDPTIRFIVIDNAPFIIGTSRVCNSGGSECNKGYLIFLKQINDKFLNGIEQATGISTNILVRSINQDVLLKPISNITYLEMLDYRNHSTVLIQVNHSVKIPPFIHWQELSMLAVFSVLMFFFNLTVVNKLVKPITDANKVLDQFQNSGGKMPHEGTFISKEMKAFSRTINQIVTELETSRTELKWQSEHDPLTRIANRRRLEKVFKSYITRYKFRYITLFLIDIDHFKLFNDNYGHLDGDKALKAVAECLESLEFDGRGEKLVARFGGEEFCVVLASDMEIDSESYGQKLVNAVELLHIVHQFSPSNNVLSISVGGVEIDTPKLNDYLDFYHAADRTLYSAKAQGRGRYLVQKFQANPKTQLSVQ</sequence>
<dbReference type="SMART" id="SM00267">
    <property type="entry name" value="GGDEF"/>
    <property type="match status" value="1"/>
</dbReference>